<evidence type="ECO:0000313" key="1">
    <source>
        <dbReference type="EMBL" id="OQD90679.1"/>
    </source>
</evidence>
<organism evidence="1 2">
    <name type="scientific">Penicillium antarcticum</name>
    <dbReference type="NCBI Taxonomy" id="416450"/>
    <lineage>
        <taxon>Eukaryota</taxon>
        <taxon>Fungi</taxon>
        <taxon>Dikarya</taxon>
        <taxon>Ascomycota</taxon>
        <taxon>Pezizomycotina</taxon>
        <taxon>Eurotiomycetes</taxon>
        <taxon>Eurotiomycetidae</taxon>
        <taxon>Eurotiales</taxon>
        <taxon>Aspergillaceae</taxon>
        <taxon>Penicillium</taxon>
    </lineage>
</organism>
<evidence type="ECO:0000313" key="2">
    <source>
        <dbReference type="Proteomes" id="UP000191672"/>
    </source>
</evidence>
<dbReference type="AlphaFoldDB" id="A0A1V6QN65"/>
<proteinExistence type="predicted"/>
<dbReference type="STRING" id="416450.A0A1V6QN65"/>
<comment type="caution">
    <text evidence="1">The sequence shown here is derived from an EMBL/GenBank/DDBJ whole genome shotgun (WGS) entry which is preliminary data.</text>
</comment>
<accession>A0A1V6QN65</accession>
<reference evidence="2" key="1">
    <citation type="journal article" date="2017" name="Nat. Microbiol.">
        <title>Global analysis of biosynthetic gene clusters reveals vast potential of secondary metabolite production in Penicillium species.</title>
        <authorList>
            <person name="Nielsen J.C."/>
            <person name="Grijseels S."/>
            <person name="Prigent S."/>
            <person name="Ji B."/>
            <person name="Dainat J."/>
            <person name="Nielsen K.F."/>
            <person name="Frisvad J.C."/>
            <person name="Workman M."/>
            <person name="Nielsen J."/>
        </authorList>
    </citation>
    <scope>NUCLEOTIDE SEQUENCE [LARGE SCALE GENOMIC DNA]</scope>
    <source>
        <strain evidence="2">IBT 31811</strain>
    </source>
</reference>
<dbReference type="Proteomes" id="UP000191672">
    <property type="component" value="Unassembled WGS sequence"/>
</dbReference>
<gene>
    <name evidence="1" type="ORF">PENANT_c001G02842</name>
</gene>
<keyword evidence="2" id="KW-1185">Reference proteome</keyword>
<protein>
    <submittedName>
        <fullName evidence="1">Uncharacterized protein</fullName>
    </submittedName>
</protein>
<name>A0A1V6QN65_9EURO</name>
<sequence>MDHAEYANRWNLAKELHIKFLGPVQPSQWPSTHERLFSDVQKLGKRTFHWFTESITIDTLEKPWRNAIRNRAMRLSKLAEESKRIRRNEDSWRFTIENEVMHRFTVEVACTQCRKRLWESEIPATTDSINWQADSLEARRRKRKPCRCPRVWGQNYDDGGINMLFSDRVKATIKHYPALEVAAQPGRLKKYEAPDRVYGLKQTDNFKILLDSTDRRSLVASTRRSLRESIEYTPFGPEGEPLLYPFLIMEAKTSNGASRAEVDMQTAFCIKRLLKLQHDLRAATGDDTQWPTGPLVWFLNWRGESWDVSVGTTETQQGGDMNSEIHYNIVDLWNGNISYLDDSLQLLLIVDYIFDWARDIYRPAILGELDVLATGDITATDPGVFSTMSSRIASWMNASTEGQTTQVSTFGEPPDLNYLKVVSQEGVIRDAHIIESRC</sequence>
<dbReference type="EMBL" id="MDYN01000001">
    <property type="protein sequence ID" value="OQD90679.1"/>
    <property type="molecule type" value="Genomic_DNA"/>
</dbReference>